<dbReference type="Proteomes" id="UP000000565">
    <property type="component" value="Chromosome"/>
</dbReference>
<dbReference type="AlphaFoldDB" id="A6LQ24"/>
<proteinExistence type="predicted"/>
<dbReference type="RefSeq" id="WP_011967616.1">
    <property type="nucleotide sequence ID" value="NC_009617.1"/>
</dbReference>
<organism evidence="2 3">
    <name type="scientific">Clostridium beijerinckii (strain ATCC 51743 / NCIMB 8052)</name>
    <name type="common">Clostridium acetobutylicum</name>
    <dbReference type="NCBI Taxonomy" id="290402"/>
    <lineage>
        <taxon>Bacteria</taxon>
        <taxon>Bacillati</taxon>
        <taxon>Bacillota</taxon>
        <taxon>Clostridia</taxon>
        <taxon>Eubacteriales</taxon>
        <taxon>Clostridiaceae</taxon>
        <taxon>Clostridium</taxon>
    </lineage>
</organism>
<reference evidence="2 3" key="1">
    <citation type="submission" date="2007-06" db="EMBL/GenBank/DDBJ databases">
        <title>Complete sequence of Clostridium beijerinckii NCIMB 8052.</title>
        <authorList>
            <consortium name="US DOE Joint Genome Institute"/>
            <person name="Copeland A."/>
            <person name="Lucas S."/>
            <person name="Lapidus A."/>
            <person name="Barry K."/>
            <person name="Detter J.C."/>
            <person name="Glavina del Rio T."/>
            <person name="Hammon N."/>
            <person name="Israni S."/>
            <person name="Dalin E."/>
            <person name="Tice H."/>
            <person name="Pitluck S."/>
            <person name="Sims D."/>
            <person name="Brettin T."/>
            <person name="Bruce D."/>
            <person name="Tapia R."/>
            <person name="Brainard J."/>
            <person name="Schmutz J."/>
            <person name="Larimer F."/>
            <person name="Land M."/>
            <person name="Hauser L."/>
            <person name="Kyrpides N."/>
            <person name="Mikhailova N."/>
            <person name="Bennet G."/>
            <person name="Cann I."/>
            <person name="Chen J.-S."/>
            <person name="Contreras A.L."/>
            <person name="Jones D."/>
            <person name="Kashket E."/>
            <person name="Mitchell W."/>
            <person name="Stoddard S."/>
            <person name="Schwarz W."/>
            <person name="Qureshi N."/>
            <person name="Young M."/>
            <person name="Shi Z."/>
            <person name="Ezeji T."/>
            <person name="White B."/>
            <person name="Blaschek H."/>
            <person name="Richardson P."/>
        </authorList>
    </citation>
    <scope>NUCLEOTIDE SEQUENCE [LARGE SCALE GENOMIC DNA]</scope>
    <source>
        <strain evidence="3">ATCC 51743 / NCIMB 8052</strain>
    </source>
</reference>
<gene>
    <name evidence="2" type="ordered locus">Cbei_0265</name>
</gene>
<evidence type="ECO:0000256" key="1">
    <source>
        <dbReference type="SAM" id="MobiDB-lite"/>
    </source>
</evidence>
<feature type="region of interest" description="Disordered" evidence="1">
    <location>
        <begin position="1"/>
        <end position="44"/>
    </location>
</feature>
<evidence type="ECO:0000313" key="3">
    <source>
        <dbReference type="Proteomes" id="UP000000565"/>
    </source>
</evidence>
<dbReference type="KEGG" id="cbe:Cbei_0265"/>
<feature type="compositionally biased region" description="Polar residues" evidence="1">
    <location>
        <begin position="32"/>
        <end position="44"/>
    </location>
</feature>
<accession>A6LQ24</accession>
<reference evidence="2 3" key="2">
    <citation type="journal article" date="2011" name="BMC Genomics">
        <title>Single-nucleotide resolution analysis of the transcriptome structure of Clostridium beijerinckii NCIMB 8052 using RNA-Seq.</title>
        <authorList>
            <person name="Wang Y."/>
            <person name="Li X."/>
            <person name="Mao Y."/>
            <person name="Blaschek H.P."/>
        </authorList>
    </citation>
    <scope>NUCLEOTIDE SEQUENCE [LARGE SCALE GENOMIC DNA]</scope>
    <source>
        <strain evidence="3">ATCC 51743 / NCIMB 8052</strain>
    </source>
</reference>
<sequence>MTSGYKKDLNSDTRDNTLNQLKQQRDFDEDSLTQQTTTEYNGYL</sequence>
<dbReference type="HOGENOM" id="CLU_3214292_0_0_9"/>
<dbReference type="EMBL" id="CP000721">
    <property type="protein sequence ID" value="ABR32454.1"/>
    <property type="molecule type" value="Genomic_DNA"/>
</dbReference>
<evidence type="ECO:0000313" key="2">
    <source>
        <dbReference type="EMBL" id="ABR32454.1"/>
    </source>
</evidence>
<protein>
    <submittedName>
        <fullName evidence="2">Uncharacterized protein</fullName>
    </submittedName>
</protein>
<feature type="compositionally biased region" description="Basic and acidic residues" evidence="1">
    <location>
        <begin position="1"/>
        <end position="15"/>
    </location>
</feature>
<name>A6LQ24_CLOB8</name>
<reference evidence="2 3" key="3">
    <citation type="journal article" date="2012" name="BMC Genomics">
        <title>Genome-wide dynamic transcriptional profiling in clostridium beijerinckii NCIMB 8052 using single-nucleotide resolution RNA-Seq.</title>
        <authorList>
            <person name="Wang Y."/>
            <person name="Li X."/>
            <person name="Mao Y."/>
            <person name="Blaschek H.P."/>
        </authorList>
    </citation>
    <scope>NUCLEOTIDE SEQUENCE [LARGE SCALE GENOMIC DNA]</scope>
    <source>
        <strain evidence="3">ATCC 51743 / NCIMB 8052</strain>
    </source>
</reference>